<feature type="domain" description="Solute-binding protein family 3/N-terminal" evidence="3">
    <location>
        <begin position="33"/>
        <end position="259"/>
    </location>
</feature>
<sequence length="259" mass="28631">MKKFITVALAGVLAATMLFAGCSKKEEATIPEKIIVGTNAEFPPFEYVDDNKKIDGFDIAMMKEIAKRMDVKIEIKNMEFKSLIGSLESKTINAVAAGMTKDPERTEAVDFSDSYYTSSQVMIVKKDSKLKKMTDLKGKKVGVQEGTTGDKLATGENFGEKQKPVVKGVDVRRFPKGVNAVMDLKNGGVDAVVIDEKPAMEFVKNNKGLKIVRDKAAEEYYCIALPKGNEKLVKEINKQLKAMKEDGTLDKLKAKYIDK</sequence>
<dbReference type="PROSITE" id="PS51257">
    <property type="entry name" value="PROKAR_LIPOPROTEIN"/>
    <property type="match status" value="1"/>
</dbReference>
<accession>A0A4P8INP9</accession>
<dbReference type="CDD" id="cd13624">
    <property type="entry name" value="PBP2_Arg_Lys_His"/>
    <property type="match status" value="1"/>
</dbReference>
<dbReference type="EMBL" id="CP040058">
    <property type="protein sequence ID" value="QCP36809.1"/>
    <property type="molecule type" value="Genomic_DNA"/>
</dbReference>
<name>A0A4P8INP9_9FIRM</name>
<dbReference type="Pfam" id="PF00497">
    <property type="entry name" value="SBP_bac_3"/>
    <property type="match status" value="1"/>
</dbReference>
<feature type="signal peptide" evidence="2">
    <location>
        <begin position="1"/>
        <end position="20"/>
    </location>
</feature>
<evidence type="ECO:0000256" key="1">
    <source>
        <dbReference type="ARBA" id="ARBA00022729"/>
    </source>
</evidence>
<dbReference type="Gene3D" id="3.40.190.10">
    <property type="entry name" value="Periplasmic binding protein-like II"/>
    <property type="match status" value="2"/>
</dbReference>
<dbReference type="GO" id="GO:0015276">
    <property type="term" value="F:ligand-gated monoatomic ion channel activity"/>
    <property type="evidence" value="ECO:0007669"/>
    <property type="project" value="InterPro"/>
</dbReference>
<gene>
    <name evidence="5" type="ORF">AR1Y2_3355</name>
</gene>
<keyword evidence="1 2" id="KW-0732">Signal</keyword>
<reference evidence="5 6" key="1">
    <citation type="submission" date="2019-05" db="EMBL/GenBank/DDBJ databases">
        <title>Complete genome sequencing of Anaerostipes rhamnosivorans.</title>
        <authorList>
            <person name="Bui T.P.N."/>
            <person name="de Vos W.M."/>
        </authorList>
    </citation>
    <scope>NUCLEOTIDE SEQUENCE [LARGE SCALE GENOMIC DNA]</scope>
    <source>
        <strain evidence="5 6">1y2</strain>
    </source>
</reference>
<dbReference type="SUPFAM" id="SSF53850">
    <property type="entry name" value="Periplasmic binding protein-like II"/>
    <property type="match status" value="1"/>
</dbReference>
<dbReference type="SMART" id="SM00062">
    <property type="entry name" value="PBPb"/>
    <property type="match status" value="1"/>
</dbReference>
<evidence type="ECO:0000256" key="2">
    <source>
        <dbReference type="SAM" id="SignalP"/>
    </source>
</evidence>
<dbReference type="InterPro" id="IPR001320">
    <property type="entry name" value="Iontro_rcpt_C"/>
</dbReference>
<feature type="domain" description="Ionotropic glutamate receptor C-terminal" evidence="4">
    <location>
        <begin position="33"/>
        <end position="259"/>
    </location>
</feature>
<dbReference type="GO" id="GO:0016020">
    <property type="term" value="C:membrane"/>
    <property type="evidence" value="ECO:0007669"/>
    <property type="project" value="InterPro"/>
</dbReference>
<dbReference type="Proteomes" id="UP000298653">
    <property type="component" value="Chromosome"/>
</dbReference>
<dbReference type="OrthoDB" id="9774451at2"/>
<dbReference type="PANTHER" id="PTHR35936:SF17">
    <property type="entry name" value="ARGININE-BINDING EXTRACELLULAR PROTEIN ARTP"/>
    <property type="match status" value="1"/>
</dbReference>
<dbReference type="KEGG" id="arf:AR1Y2_3355"/>
<evidence type="ECO:0000259" key="4">
    <source>
        <dbReference type="SMART" id="SM00079"/>
    </source>
</evidence>
<dbReference type="RefSeq" id="WP_137329979.1">
    <property type="nucleotide sequence ID" value="NZ_CP040058.1"/>
</dbReference>
<dbReference type="SMART" id="SM00079">
    <property type="entry name" value="PBPe"/>
    <property type="match status" value="1"/>
</dbReference>
<keyword evidence="6" id="KW-1185">Reference proteome</keyword>
<proteinExistence type="predicted"/>
<feature type="chain" id="PRO_5039165019" evidence="2">
    <location>
        <begin position="21"/>
        <end position="259"/>
    </location>
</feature>
<evidence type="ECO:0000313" key="6">
    <source>
        <dbReference type="Proteomes" id="UP000298653"/>
    </source>
</evidence>
<dbReference type="InterPro" id="IPR001638">
    <property type="entry name" value="Solute-binding_3/MltF_N"/>
</dbReference>
<protein>
    <submittedName>
        <fullName evidence="5">Amino acid-binding protein</fullName>
    </submittedName>
</protein>
<organism evidence="5 6">
    <name type="scientific">Anaerostipes rhamnosivorans</name>
    <dbReference type="NCBI Taxonomy" id="1229621"/>
    <lineage>
        <taxon>Bacteria</taxon>
        <taxon>Bacillati</taxon>
        <taxon>Bacillota</taxon>
        <taxon>Clostridia</taxon>
        <taxon>Lachnospirales</taxon>
        <taxon>Lachnospiraceae</taxon>
        <taxon>Anaerostipes</taxon>
    </lineage>
</organism>
<dbReference type="PANTHER" id="PTHR35936">
    <property type="entry name" value="MEMBRANE-BOUND LYTIC MUREIN TRANSGLYCOSYLASE F"/>
    <property type="match status" value="1"/>
</dbReference>
<evidence type="ECO:0000313" key="5">
    <source>
        <dbReference type="EMBL" id="QCP36809.1"/>
    </source>
</evidence>
<evidence type="ECO:0000259" key="3">
    <source>
        <dbReference type="SMART" id="SM00062"/>
    </source>
</evidence>
<dbReference type="AlphaFoldDB" id="A0A4P8INP9"/>